<reference evidence="1" key="1">
    <citation type="submission" date="2014-05" db="EMBL/GenBank/DDBJ databases">
        <authorList>
            <person name="Chronopoulou M."/>
        </authorList>
    </citation>
    <scope>NUCLEOTIDE SEQUENCE</scope>
    <source>
        <tissue evidence="1">Whole organism</tissue>
    </source>
</reference>
<proteinExistence type="predicted"/>
<protein>
    <submittedName>
        <fullName evidence="1">Uncharacterized protein</fullName>
    </submittedName>
</protein>
<dbReference type="EMBL" id="HACA01032263">
    <property type="protein sequence ID" value="CDW49624.1"/>
    <property type="molecule type" value="Transcribed_RNA"/>
</dbReference>
<evidence type="ECO:0000313" key="1">
    <source>
        <dbReference type="EMBL" id="CDW49624.1"/>
    </source>
</evidence>
<sequence>AERLTHLPPTWILNKDYLFLKTRLSTQNTIYQPKHKIDICKHSLYYRTIILWNEIPFCFRQGSEADLERFLVNSF</sequence>
<feature type="non-terminal residue" evidence="1">
    <location>
        <position position="1"/>
    </location>
</feature>
<name>A0A0K2VGM3_LEPSM</name>
<accession>A0A0K2VGM3</accession>
<organism evidence="1">
    <name type="scientific">Lepeophtheirus salmonis</name>
    <name type="common">Salmon louse</name>
    <name type="synonym">Caligus salmonis</name>
    <dbReference type="NCBI Taxonomy" id="72036"/>
    <lineage>
        <taxon>Eukaryota</taxon>
        <taxon>Metazoa</taxon>
        <taxon>Ecdysozoa</taxon>
        <taxon>Arthropoda</taxon>
        <taxon>Crustacea</taxon>
        <taxon>Multicrustacea</taxon>
        <taxon>Hexanauplia</taxon>
        <taxon>Copepoda</taxon>
        <taxon>Siphonostomatoida</taxon>
        <taxon>Caligidae</taxon>
        <taxon>Lepeophtheirus</taxon>
    </lineage>
</organism>
<dbReference type="AlphaFoldDB" id="A0A0K2VGM3"/>